<evidence type="ECO:0000313" key="16">
    <source>
        <dbReference type="EMBL" id="UTH13908.1"/>
    </source>
</evidence>
<feature type="transmembrane region" description="Helical" evidence="13">
    <location>
        <begin position="49"/>
        <end position="69"/>
    </location>
</feature>
<keyword evidence="6 13" id="KW-0808">Transferase</keyword>
<keyword evidence="17" id="KW-1185">Reference proteome</keyword>
<reference evidence="16" key="2">
    <citation type="submission" date="2021-04" db="EMBL/GenBank/DDBJ databases">
        <title>Complete Genome Sequences of Macrococcus spp. from dog and cattle.</title>
        <authorList>
            <person name="Schwendener S."/>
            <person name="Perreten V."/>
        </authorList>
    </citation>
    <scope>NUCLEOTIDE SEQUENCE</scope>
    <source>
        <strain evidence="16">Epi0143-OL</strain>
    </source>
</reference>
<evidence type="ECO:0000256" key="5">
    <source>
        <dbReference type="ARBA" id="ARBA00022475"/>
    </source>
</evidence>
<evidence type="ECO:0000256" key="11">
    <source>
        <dbReference type="ARBA" id="ARBA00023251"/>
    </source>
</evidence>
<dbReference type="KEGG" id="mequ:KFV11_00610"/>
<dbReference type="SUPFAM" id="SSF55729">
    <property type="entry name" value="Acyl-CoA N-acyltransferases (Nat)"/>
    <property type="match status" value="1"/>
</dbReference>
<feature type="transmembrane region" description="Helical" evidence="13">
    <location>
        <begin position="166"/>
        <end position="184"/>
    </location>
</feature>
<evidence type="ECO:0000256" key="2">
    <source>
        <dbReference type="ARBA" id="ARBA00008627"/>
    </source>
</evidence>
<comment type="function">
    <text evidence="13">Catalyzes the transfer of a lysyl group from L-lysyl-tRNA(Lys) to membrane-bound phosphatidylglycerol (PG), which produces lysylphosphatidylglycerol (LPG), a major component of the bacterial membrane with a positive net charge. LPG synthesis contributes to bacterial virulence as it is involved in the resistance mechanism against cationic antimicrobial peptides (CAMP) produces by the host's immune system (defensins, cathelicidins) and by the competing microorganisms.</text>
</comment>
<feature type="transmembrane region" description="Helical" evidence="13">
    <location>
        <begin position="196"/>
        <end position="217"/>
    </location>
</feature>
<dbReference type="NCBIfam" id="TIGR00374">
    <property type="entry name" value="flippase-like domain"/>
    <property type="match status" value="1"/>
</dbReference>
<feature type="transmembrane region" description="Helical" evidence="13">
    <location>
        <begin position="279"/>
        <end position="297"/>
    </location>
</feature>
<evidence type="ECO:0000256" key="4">
    <source>
        <dbReference type="ARBA" id="ARBA00021546"/>
    </source>
</evidence>
<keyword evidence="8 13" id="KW-1133">Transmembrane helix</keyword>
<keyword evidence="10 13" id="KW-0472">Membrane</keyword>
<name>A0A9Q9BLT5_9STAP</name>
<dbReference type="InterPro" id="IPR051211">
    <property type="entry name" value="PG_lysyltransferase"/>
</dbReference>
<keyword evidence="9 13" id="KW-0443">Lipid metabolism</keyword>
<dbReference type="RefSeq" id="WP_149458973.1">
    <property type="nucleotide sequence ID" value="NZ_CP073809.1"/>
</dbReference>
<evidence type="ECO:0000256" key="12">
    <source>
        <dbReference type="ARBA" id="ARBA00047540"/>
    </source>
</evidence>
<dbReference type="GO" id="GO:0006629">
    <property type="term" value="P:lipid metabolic process"/>
    <property type="evidence" value="ECO:0007669"/>
    <property type="project" value="UniProtKB-KW"/>
</dbReference>
<dbReference type="Proteomes" id="UP000295735">
    <property type="component" value="Unassembled WGS sequence"/>
</dbReference>
<evidence type="ECO:0000256" key="8">
    <source>
        <dbReference type="ARBA" id="ARBA00022989"/>
    </source>
</evidence>
<feature type="domain" description="Phosphatidylglycerol lysyltransferase C-terminal" evidence="14">
    <location>
        <begin position="530"/>
        <end position="819"/>
    </location>
</feature>
<dbReference type="Pfam" id="PF03706">
    <property type="entry name" value="LPG_synthase_TM"/>
    <property type="match status" value="1"/>
</dbReference>
<feature type="transmembrane region" description="Helical" evidence="13">
    <location>
        <begin position="487"/>
        <end position="506"/>
    </location>
</feature>
<dbReference type="InterPro" id="IPR022791">
    <property type="entry name" value="L-PG_synthase/AglD"/>
</dbReference>
<comment type="subcellular location">
    <subcellularLocation>
        <location evidence="1 13">Cell membrane</location>
        <topology evidence="1 13">Multi-pass membrane protein</topology>
    </subcellularLocation>
</comment>
<feature type="transmembrane region" description="Helical" evidence="13">
    <location>
        <begin position="448"/>
        <end position="467"/>
    </location>
</feature>
<dbReference type="NCBIfam" id="NF033480">
    <property type="entry name" value="bifunc_MprF"/>
    <property type="match status" value="1"/>
</dbReference>
<dbReference type="AlphaFoldDB" id="A0A9Q9BLT5"/>
<keyword evidence="11 13" id="KW-0046">Antibiotic resistance</keyword>
<evidence type="ECO:0000256" key="10">
    <source>
        <dbReference type="ARBA" id="ARBA00023136"/>
    </source>
</evidence>
<evidence type="ECO:0000256" key="6">
    <source>
        <dbReference type="ARBA" id="ARBA00022679"/>
    </source>
</evidence>
<evidence type="ECO:0000256" key="13">
    <source>
        <dbReference type="RuleBase" id="RU363042"/>
    </source>
</evidence>
<evidence type="ECO:0000256" key="7">
    <source>
        <dbReference type="ARBA" id="ARBA00022692"/>
    </source>
</evidence>
<evidence type="ECO:0000256" key="3">
    <source>
        <dbReference type="ARBA" id="ARBA00012014"/>
    </source>
</evidence>
<keyword evidence="7 13" id="KW-0812">Transmembrane</keyword>
<reference evidence="15 17" key="1">
    <citation type="submission" date="2019-09" db="EMBL/GenBank/DDBJ databases">
        <authorList>
            <person name="Mazhar S."/>
            <person name="Altermann E."/>
            <person name="Hill C."/>
            <person name="Mcauliffe O."/>
        </authorList>
    </citation>
    <scope>NUCLEOTIDE SEQUENCE [LARGE SCALE GENOMIC DNA]</scope>
    <source>
        <strain evidence="15 17">ATCC 51831</strain>
    </source>
</reference>
<evidence type="ECO:0000259" key="14">
    <source>
        <dbReference type="Pfam" id="PF09924"/>
    </source>
</evidence>
<feature type="transmembrane region" description="Helical" evidence="13">
    <location>
        <begin position="330"/>
        <end position="350"/>
    </location>
</feature>
<feature type="transmembrane region" description="Helical" evidence="13">
    <location>
        <begin position="365"/>
        <end position="384"/>
    </location>
</feature>
<dbReference type="EMBL" id="CP073809">
    <property type="protein sequence ID" value="UTH13908.1"/>
    <property type="molecule type" value="Genomic_DNA"/>
</dbReference>
<sequence>MNFNSNKIKLPLQLTAVILISIIVTVMLVKELSAINLRQTINAFRDMSTLSLVELILLGLLSVMVLTLYDFILTRALKINMPVKHTAAVSYIICTLNNILGLGGFIGAGLRFFAYSPFTTDKKQLSKSITLLLFSMLSGLSVLSLLMVFDVFDISSLTHHVYWSKYIIYVGSLYLIFYILWSIIKPAIPGNRWLGLQFIMVSLLDWLSIILLFYFILLTLDIKISFTVLAGMIVTAALAGILSMMPGGFGTFDLVILINLKAYGIPEDKVLLSLLLYRAVYYFFPSLVALVLSIVVYKEPAKSYLEENRLINSAMETTSFFKGLQKDMPYQFQGILLALFCIITSVIYYFNHFLIIYDALYTNQYTYHSIIIVFHITASLALLICSNGVMHNTKRGILMSIISTLMLIATTALSYGTIISYSWLALLTLMLGYRYSKAKSIKRSITPITVLISIVVIAAILIINQWLTVNILDLYNSKINNFNLTLLNVLAWIAILLYLLVGMIITRSYSKRYDSLLNCPVSYETLCGIISEYGGNYVSHLSLSGDKSFFINEEADAFLMYRKTMNACIVLGDPIGNSDKFIELLNNFYDKTTFLGHDVVFYQVQEKYMSLYHEYGNSFFKLGEEALIDLSTFTVSGKKQRAFRATMNKVEKEGYHFKIIEPPLTDAVYSQLKAVSDRWLSGKEEMSFSVGSFNRDYLNQAPIAVIASDTEIAGFCSLMPTYYNGTLSVDLIRWRPEMDMPMMDALYLYMLQYAQQQEYTYFNMGMATLSNVGQNRHAYIREKVAGNVFEHFNNYYSFQGLRKYKQKFNPLWESRYLVYRKYTSLAWNLIRVSITINKKQ</sequence>
<dbReference type="PANTHER" id="PTHR34697:SF2">
    <property type="entry name" value="PHOSPHATIDYLGLYCEROL LYSYLTRANSFERASE"/>
    <property type="match status" value="1"/>
</dbReference>
<protein>
    <recommendedName>
        <fullName evidence="4 13">Phosphatidylglycerol lysyltransferase</fullName>
        <ecNumber evidence="3 13">2.3.2.3</ecNumber>
    </recommendedName>
    <alternativeName>
        <fullName evidence="13">Lysylphosphatidylglycerol synthase</fullName>
    </alternativeName>
</protein>
<dbReference type="InterPro" id="IPR016181">
    <property type="entry name" value="Acyl_CoA_acyltransferase"/>
</dbReference>
<dbReference type="EC" id="2.3.2.3" evidence="3 13"/>
<dbReference type="GO" id="GO:0055091">
    <property type="term" value="P:phospholipid homeostasis"/>
    <property type="evidence" value="ECO:0007669"/>
    <property type="project" value="TreeGrafter"/>
</dbReference>
<dbReference type="GO" id="GO:0050071">
    <property type="term" value="F:phosphatidylglycerol lysyltransferase activity"/>
    <property type="evidence" value="ECO:0007669"/>
    <property type="project" value="UniProtKB-EC"/>
</dbReference>
<comment type="catalytic activity">
    <reaction evidence="12 13">
        <text>L-lysyl-tRNA(Lys) + a 1,2-diacyl-sn-glycero-3-phospho-(1'-sn-glycerol) = a 1,2-diacyl-sn-glycero-3-phospho-1'-(3'-O-L-lysyl)-sn-glycerol + tRNA(Lys)</text>
        <dbReference type="Rhea" id="RHEA:10668"/>
        <dbReference type="Rhea" id="RHEA-COMP:9696"/>
        <dbReference type="Rhea" id="RHEA-COMP:9697"/>
        <dbReference type="ChEBI" id="CHEBI:64716"/>
        <dbReference type="ChEBI" id="CHEBI:75792"/>
        <dbReference type="ChEBI" id="CHEBI:78442"/>
        <dbReference type="ChEBI" id="CHEBI:78529"/>
        <dbReference type="EC" id="2.3.2.3"/>
    </reaction>
</comment>
<dbReference type="Pfam" id="PF09924">
    <property type="entry name" value="LPG_synthase_C"/>
    <property type="match status" value="1"/>
</dbReference>
<feature type="transmembrane region" description="Helical" evidence="13">
    <location>
        <begin position="224"/>
        <end position="245"/>
    </location>
</feature>
<keyword evidence="5" id="KW-1003">Cell membrane</keyword>
<organism evidence="16 18">
    <name type="scientific">Macrococcus equipercicus</name>
    <dbReference type="NCBI Taxonomy" id="69967"/>
    <lineage>
        <taxon>Bacteria</taxon>
        <taxon>Bacillati</taxon>
        <taxon>Bacillota</taxon>
        <taxon>Bacilli</taxon>
        <taxon>Bacillales</taxon>
        <taxon>Staphylococcaceae</taxon>
        <taxon>Macrococcus</taxon>
    </lineage>
</organism>
<dbReference type="Proteomes" id="UP001057381">
    <property type="component" value="Chromosome"/>
</dbReference>
<dbReference type="InterPro" id="IPR024320">
    <property type="entry name" value="LPG_synthase_C"/>
</dbReference>
<dbReference type="OrthoDB" id="145485at2"/>
<feature type="transmembrane region" description="Helical" evidence="13">
    <location>
        <begin position="133"/>
        <end position="154"/>
    </location>
</feature>
<evidence type="ECO:0000256" key="9">
    <source>
        <dbReference type="ARBA" id="ARBA00023098"/>
    </source>
</evidence>
<evidence type="ECO:0000256" key="1">
    <source>
        <dbReference type="ARBA" id="ARBA00004651"/>
    </source>
</evidence>
<dbReference type="GO" id="GO:0005886">
    <property type="term" value="C:plasma membrane"/>
    <property type="evidence" value="ECO:0007669"/>
    <property type="project" value="UniProtKB-SubCell"/>
</dbReference>
<dbReference type="PANTHER" id="PTHR34697">
    <property type="entry name" value="PHOSPHATIDYLGLYCEROL LYSYLTRANSFERASE"/>
    <property type="match status" value="1"/>
</dbReference>
<evidence type="ECO:0000313" key="17">
    <source>
        <dbReference type="Proteomes" id="UP000295735"/>
    </source>
</evidence>
<proteinExistence type="inferred from homology"/>
<accession>A0A9Q9BLT5</accession>
<feature type="transmembrane region" description="Helical" evidence="13">
    <location>
        <begin position="12"/>
        <end position="29"/>
    </location>
</feature>
<comment type="similarity">
    <text evidence="2 13">Belongs to the LPG synthase family.</text>
</comment>
<gene>
    <name evidence="13 16" type="primary">mprF</name>
    <name evidence="15" type="ORF">ERX35_005760</name>
    <name evidence="16" type="ORF">KFV11_00610</name>
</gene>
<dbReference type="GO" id="GO:0046677">
    <property type="term" value="P:response to antibiotic"/>
    <property type="evidence" value="ECO:0007669"/>
    <property type="project" value="UniProtKB-KW"/>
</dbReference>
<evidence type="ECO:0000313" key="15">
    <source>
        <dbReference type="EMBL" id="KAA1039579.1"/>
    </source>
</evidence>
<evidence type="ECO:0000313" key="18">
    <source>
        <dbReference type="Proteomes" id="UP001057381"/>
    </source>
</evidence>
<dbReference type="EMBL" id="SCWC02000003">
    <property type="protein sequence ID" value="KAA1039579.1"/>
    <property type="molecule type" value="Genomic_DNA"/>
</dbReference>
<feature type="transmembrane region" description="Helical" evidence="13">
    <location>
        <begin position="89"/>
        <end position="113"/>
    </location>
</feature>